<feature type="region of interest" description="Disordered" evidence="1">
    <location>
        <begin position="639"/>
        <end position="661"/>
    </location>
</feature>
<dbReference type="Pfam" id="PF10056">
    <property type="entry name" value="DUF2293"/>
    <property type="match status" value="1"/>
</dbReference>
<accession>A0ABR0TPV9</accession>
<protein>
    <recommendedName>
        <fullName evidence="2">DUF2293 domain-containing protein</fullName>
    </recommendedName>
</protein>
<dbReference type="EMBL" id="JASGXD010000004">
    <property type="protein sequence ID" value="KAK6006465.1"/>
    <property type="molecule type" value="Genomic_DNA"/>
</dbReference>
<feature type="compositionally biased region" description="Acidic residues" evidence="1">
    <location>
        <begin position="276"/>
        <end position="286"/>
    </location>
</feature>
<reference evidence="3 4" key="1">
    <citation type="submission" date="2023-11" db="EMBL/GenBank/DDBJ databases">
        <title>Draft genome sequence and annotation of the polyextremotolerant black yeast-like fungus Aureobasidium pullulans NRRL 62042.</title>
        <authorList>
            <person name="Dielentheis-Frenken M.R.E."/>
            <person name="Wibberg D."/>
            <person name="Blank L.M."/>
            <person name="Tiso T."/>
        </authorList>
    </citation>
    <scope>NUCLEOTIDE SEQUENCE [LARGE SCALE GENOMIC DNA]</scope>
    <source>
        <strain evidence="3 4">NRRL 62042</strain>
    </source>
</reference>
<evidence type="ECO:0000259" key="2">
    <source>
        <dbReference type="Pfam" id="PF10056"/>
    </source>
</evidence>
<organism evidence="3 4">
    <name type="scientific">Aureobasidium pullulans</name>
    <name type="common">Black yeast</name>
    <name type="synonym">Pullularia pullulans</name>
    <dbReference type="NCBI Taxonomy" id="5580"/>
    <lineage>
        <taxon>Eukaryota</taxon>
        <taxon>Fungi</taxon>
        <taxon>Dikarya</taxon>
        <taxon>Ascomycota</taxon>
        <taxon>Pezizomycotina</taxon>
        <taxon>Dothideomycetes</taxon>
        <taxon>Dothideomycetidae</taxon>
        <taxon>Dothideales</taxon>
        <taxon>Saccotheciaceae</taxon>
        <taxon>Aureobasidium</taxon>
    </lineage>
</organism>
<feature type="compositionally biased region" description="Polar residues" evidence="1">
    <location>
        <begin position="439"/>
        <end position="449"/>
    </location>
</feature>
<keyword evidence="4" id="KW-1185">Reference proteome</keyword>
<proteinExistence type="predicted"/>
<feature type="region of interest" description="Disordered" evidence="1">
    <location>
        <begin position="1"/>
        <end position="23"/>
    </location>
</feature>
<feature type="region of interest" description="Disordered" evidence="1">
    <location>
        <begin position="432"/>
        <end position="491"/>
    </location>
</feature>
<evidence type="ECO:0000313" key="3">
    <source>
        <dbReference type="EMBL" id="KAK6006465.1"/>
    </source>
</evidence>
<gene>
    <name evidence="3" type="ORF">QM012_006875</name>
</gene>
<dbReference type="InterPro" id="IPR018744">
    <property type="entry name" value="DUF2293"/>
</dbReference>
<dbReference type="PANTHER" id="PTHR38113:SF1">
    <property type="entry name" value="DUF2293 DOMAIN-CONTAINING PROTEIN"/>
    <property type="match status" value="1"/>
</dbReference>
<comment type="caution">
    <text evidence="3">The sequence shown here is derived from an EMBL/GenBank/DDBJ whole genome shotgun (WGS) entry which is preliminary data.</text>
</comment>
<feature type="region of interest" description="Disordered" evidence="1">
    <location>
        <begin position="395"/>
        <end position="417"/>
    </location>
</feature>
<sequence>MVRAGSRAPSVGQSSVAKIRDRRKKTYKVQLEHVRTKKKKLKLHDIQGSARPKEGYTFLPVGYADLAERCKEKSRQLGVDVAVVSAGTRRTGPTDPQKLTHHVHRVGYHFRSDIFDQACNFLGYREVNGKLIRDTGFDTTSRFERTIARFAPRLELNASNRSTEQSTKVKEYIRELFPKIPEEDLEEIYKRAWEQGTTTVGNASDLSLSRQVQLATIARIRHTYTDYDKLLKLVSWKEARQIVEPMSLTKLIEWRGENDNDTEDFEEILRETIVIDDDDELDDAGSDTDSTVTASGDDGSDTSLEILQQTLAPKDLNVGVGERTRNVVPAVGRAAGRALPAAVQTRWHNARMQQQRADQGVMPHGHGGQISVLPDQRGNIPRKVVSDGVEYVRISSSPEPEKQQLPRRSMPGAWPNSGTIPALDYRQAPVNHSHHVTQEIPTSRPSQHASLGRPPSDLPMWDRPERRPMYPTLGAPIVDLTSTPTLRGGYGDRISYTGPPEFGFRPHEQPAHVAAAREVPHRNAYRPGMADDVIYAGAQTRPQGRHFEPYDYSAARERVEVIKPEDYPIPSREEPHPGYPILNPYHGDTETKEVNVRAHRTNLQTRPTEHQPVFGQPAYPQMRSQTVVMQVVPRPVHGAPAAVQPMPSQERAPSVGQAAPSFGVPAPQRFFAGSSHRPYYVPDR</sequence>
<dbReference type="Proteomes" id="UP001341245">
    <property type="component" value="Unassembled WGS sequence"/>
</dbReference>
<feature type="domain" description="DUF2293" evidence="2">
    <location>
        <begin position="173"/>
        <end position="255"/>
    </location>
</feature>
<evidence type="ECO:0000313" key="4">
    <source>
        <dbReference type="Proteomes" id="UP001341245"/>
    </source>
</evidence>
<name>A0ABR0TPV9_AURPU</name>
<feature type="region of interest" description="Disordered" evidence="1">
    <location>
        <begin position="276"/>
        <end position="301"/>
    </location>
</feature>
<evidence type="ECO:0000256" key="1">
    <source>
        <dbReference type="SAM" id="MobiDB-lite"/>
    </source>
</evidence>
<dbReference type="PANTHER" id="PTHR38113">
    <property type="match status" value="1"/>
</dbReference>